<gene>
    <name evidence="1" type="ORF">DARMORV10_A07P11850.1</name>
</gene>
<reference evidence="1" key="1">
    <citation type="submission" date="2021-01" db="EMBL/GenBank/DDBJ databases">
        <authorList>
            <consortium name="Genoscope - CEA"/>
            <person name="William W."/>
        </authorList>
    </citation>
    <scope>NUCLEOTIDE SEQUENCE</scope>
</reference>
<sequence>MVSNYGLWLFVSTILWFDGVVACDGFISYLRLVLIHWDF</sequence>
<protein>
    <submittedName>
        <fullName evidence="1">(rape) hypothetical protein</fullName>
    </submittedName>
</protein>
<name>A0A816YJS2_BRANA</name>
<organism evidence="1">
    <name type="scientific">Brassica napus</name>
    <name type="common">Rape</name>
    <dbReference type="NCBI Taxonomy" id="3708"/>
    <lineage>
        <taxon>Eukaryota</taxon>
        <taxon>Viridiplantae</taxon>
        <taxon>Streptophyta</taxon>
        <taxon>Embryophyta</taxon>
        <taxon>Tracheophyta</taxon>
        <taxon>Spermatophyta</taxon>
        <taxon>Magnoliopsida</taxon>
        <taxon>eudicotyledons</taxon>
        <taxon>Gunneridae</taxon>
        <taxon>Pentapetalae</taxon>
        <taxon>rosids</taxon>
        <taxon>malvids</taxon>
        <taxon>Brassicales</taxon>
        <taxon>Brassicaceae</taxon>
        <taxon>Brassiceae</taxon>
        <taxon>Brassica</taxon>
    </lineage>
</organism>
<dbReference type="Proteomes" id="UP001295469">
    <property type="component" value="Chromosome A07"/>
</dbReference>
<evidence type="ECO:0000313" key="1">
    <source>
        <dbReference type="EMBL" id="CAF2160558.1"/>
    </source>
</evidence>
<accession>A0A816YJS2</accession>
<dbReference type="EMBL" id="HG994361">
    <property type="protein sequence ID" value="CAF2160558.1"/>
    <property type="molecule type" value="Genomic_DNA"/>
</dbReference>
<dbReference type="AlphaFoldDB" id="A0A816YJS2"/>
<proteinExistence type="predicted"/>